<proteinExistence type="predicted"/>
<protein>
    <recommendedName>
        <fullName evidence="5">Peptidylprolyl isomerase domain and WD repeat-containing protein 1</fullName>
    </recommendedName>
</protein>
<dbReference type="SUPFAM" id="SSF50978">
    <property type="entry name" value="WD40 repeat-like"/>
    <property type="match status" value="1"/>
</dbReference>
<dbReference type="Gene3D" id="2.130.10.10">
    <property type="entry name" value="YVTN repeat-like/Quinoprotein amine dehydrogenase"/>
    <property type="match status" value="1"/>
</dbReference>
<name>A0AAN0J000_AMPQE</name>
<feature type="region of interest" description="Disordered" evidence="2">
    <location>
        <begin position="1"/>
        <end position="60"/>
    </location>
</feature>
<sequence length="196" mass="21990">MADSADERRKAVEDTREDPEPPSKRIRKISTSDASNGEEGAREEEEEVVGPLPTQATLGDGDKKTISLPYEWVYLENLPSASMYEKSYMHRDIITHVTCTKSEFIVTASIDGHVKFWKKKEEGVEFVKHFRAHLGKIESVAVSYDGFLLSSAGEDKAIKVFDVINFDMINMFKLVYSPGCCEWIYSGGIATPALAW</sequence>
<evidence type="ECO:0000256" key="2">
    <source>
        <dbReference type="SAM" id="MobiDB-lite"/>
    </source>
</evidence>
<organism evidence="3 4">
    <name type="scientific">Amphimedon queenslandica</name>
    <name type="common">Sponge</name>
    <dbReference type="NCBI Taxonomy" id="400682"/>
    <lineage>
        <taxon>Eukaryota</taxon>
        <taxon>Metazoa</taxon>
        <taxon>Porifera</taxon>
        <taxon>Demospongiae</taxon>
        <taxon>Heteroscleromorpha</taxon>
        <taxon>Haplosclerida</taxon>
        <taxon>Niphatidae</taxon>
        <taxon>Amphimedon</taxon>
    </lineage>
</organism>
<dbReference type="Proteomes" id="UP000007879">
    <property type="component" value="Unassembled WGS sequence"/>
</dbReference>
<evidence type="ECO:0000313" key="3">
    <source>
        <dbReference type="EnsemblMetazoa" id="XP_019850335.1"/>
    </source>
</evidence>
<keyword evidence="1" id="KW-0853">WD repeat</keyword>
<reference evidence="3" key="2">
    <citation type="submission" date="2024-06" db="UniProtKB">
        <authorList>
            <consortium name="EnsemblMetazoa"/>
        </authorList>
    </citation>
    <scope>IDENTIFICATION</scope>
</reference>
<dbReference type="InterPro" id="IPR001680">
    <property type="entry name" value="WD40_rpt"/>
</dbReference>
<evidence type="ECO:0008006" key="5">
    <source>
        <dbReference type="Google" id="ProtNLM"/>
    </source>
</evidence>
<dbReference type="KEGG" id="aqu:109581042"/>
<reference evidence="4" key="1">
    <citation type="journal article" date="2010" name="Nature">
        <title>The Amphimedon queenslandica genome and the evolution of animal complexity.</title>
        <authorList>
            <person name="Srivastava M."/>
            <person name="Simakov O."/>
            <person name="Chapman J."/>
            <person name="Fahey B."/>
            <person name="Gauthier M.E."/>
            <person name="Mitros T."/>
            <person name="Richards G.S."/>
            <person name="Conaco C."/>
            <person name="Dacre M."/>
            <person name="Hellsten U."/>
            <person name="Larroux C."/>
            <person name="Putnam N.H."/>
            <person name="Stanke M."/>
            <person name="Adamska M."/>
            <person name="Darling A."/>
            <person name="Degnan S.M."/>
            <person name="Oakley T.H."/>
            <person name="Plachetzki D.C."/>
            <person name="Zhai Y."/>
            <person name="Adamski M."/>
            <person name="Calcino A."/>
            <person name="Cummins S.F."/>
            <person name="Goodstein D.M."/>
            <person name="Harris C."/>
            <person name="Jackson D.J."/>
            <person name="Leys S.P."/>
            <person name="Shu S."/>
            <person name="Woodcroft B.J."/>
            <person name="Vervoort M."/>
            <person name="Kosik K.S."/>
            <person name="Manning G."/>
            <person name="Degnan B.M."/>
            <person name="Rokhsar D.S."/>
        </authorList>
    </citation>
    <scope>NUCLEOTIDE SEQUENCE [LARGE SCALE GENOMIC DNA]</scope>
</reference>
<dbReference type="AlphaFoldDB" id="A0AAN0J000"/>
<dbReference type="GeneID" id="109581042"/>
<dbReference type="RefSeq" id="XP_019850335.1">
    <property type="nucleotide sequence ID" value="XM_019994776.1"/>
</dbReference>
<dbReference type="InterPro" id="IPR036322">
    <property type="entry name" value="WD40_repeat_dom_sf"/>
</dbReference>
<accession>A0AAN0J000</accession>
<dbReference type="Pfam" id="PF00400">
    <property type="entry name" value="WD40"/>
    <property type="match status" value="2"/>
</dbReference>
<evidence type="ECO:0000313" key="4">
    <source>
        <dbReference type="Proteomes" id="UP000007879"/>
    </source>
</evidence>
<dbReference type="EnsemblMetazoa" id="XM_019994776.1">
    <property type="protein sequence ID" value="XP_019850335.1"/>
    <property type="gene ID" value="LOC109581042"/>
</dbReference>
<keyword evidence="4" id="KW-1185">Reference proteome</keyword>
<feature type="repeat" description="WD" evidence="1">
    <location>
        <begin position="130"/>
        <end position="171"/>
    </location>
</feature>
<feature type="compositionally biased region" description="Basic and acidic residues" evidence="2">
    <location>
        <begin position="1"/>
        <end position="23"/>
    </location>
</feature>
<dbReference type="PROSITE" id="PS50082">
    <property type="entry name" value="WD_REPEATS_2"/>
    <property type="match status" value="1"/>
</dbReference>
<dbReference type="SMART" id="SM00320">
    <property type="entry name" value="WD40"/>
    <property type="match status" value="2"/>
</dbReference>
<dbReference type="InterPro" id="IPR015943">
    <property type="entry name" value="WD40/YVTN_repeat-like_dom_sf"/>
</dbReference>
<evidence type="ECO:0000256" key="1">
    <source>
        <dbReference type="PROSITE-ProRule" id="PRU00221"/>
    </source>
</evidence>